<name>X0Y157_9ZZZZ</name>
<evidence type="ECO:0000313" key="5">
    <source>
        <dbReference type="EMBL" id="GAG49564.1"/>
    </source>
</evidence>
<dbReference type="PANTHER" id="PTHR30146:SF109">
    <property type="entry name" value="HTH-TYPE TRANSCRIPTIONAL REGULATOR GALS"/>
    <property type="match status" value="1"/>
</dbReference>
<keyword evidence="3" id="KW-0804">Transcription</keyword>
<keyword evidence="1" id="KW-0805">Transcription regulation</keyword>
<reference evidence="5" key="1">
    <citation type="journal article" date="2014" name="Front. Microbiol.">
        <title>High frequency of phylogenetically diverse reductive dehalogenase-homologous genes in deep subseafloor sedimentary metagenomes.</title>
        <authorList>
            <person name="Kawai M."/>
            <person name="Futagami T."/>
            <person name="Toyoda A."/>
            <person name="Takaki Y."/>
            <person name="Nishi S."/>
            <person name="Hori S."/>
            <person name="Arai W."/>
            <person name="Tsubouchi T."/>
            <person name="Morono Y."/>
            <person name="Uchiyama I."/>
            <person name="Ito T."/>
            <person name="Fujiyama A."/>
            <person name="Inagaki F."/>
            <person name="Takami H."/>
        </authorList>
    </citation>
    <scope>NUCLEOTIDE SEQUENCE</scope>
    <source>
        <strain evidence="5">Expedition CK06-06</strain>
    </source>
</reference>
<evidence type="ECO:0000256" key="3">
    <source>
        <dbReference type="ARBA" id="ARBA00023163"/>
    </source>
</evidence>
<evidence type="ECO:0000256" key="1">
    <source>
        <dbReference type="ARBA" id="ARBA00023015"/>
    </source>
</evidence>
<comment type="caution">
    <text evidence="5">The sequence shown here is derived from an EMBL/GenBank/DDBJ whole genome shotgun (WGS) entry which is preliminary data.</text>
</comment>
<proteinExistence type="predicted"/>
<dbReference type="GO" id="GO:0000976">
    <property type="term" value="F:transcription cis-regulatory region binding"/>
    <property type="evidence" value="ECO:0007669"/>
    <property type="project" value="TreeGrafter"/>
</dbReference>
<dbReference type="CDD" id="cd06267">
    <property type="entry name" value="PBP1_LacI_sugar_binding-like"/>
    <property type="match status" value="1"/>
</dbReference>
<dbReference type="Gene3D" id="3.40.50.2300">
    <property type="match status" value="1"/>
</dbReference>
<dbReference type="EMBL" id="BARS01051882">
    <property type="protein sequence ID" value="GAG49564.1"/>
    <property type="molecule type" value="Genomic_DNA"/>
</dbReference>
<dbReference type="InterPro" id="IPR028082">
    <property type="entry name" value="Peripla_BP_I"/>
</dbReference>
<dbReference type="InterPro" id="IPR046335">
    <property type="entry name" value="LacI/GalR-like_sensor"/>
</dbReference>
<gene>
    <name evidence="5" type="ORF">S01H1_77212</name>
</gene>
<dbReference type="AlphaFoldDB" id="X0Y157"/>
<sequence>MAAAGFQPFILITNDTTIQTGQEAAIQALEAKPETTAIVAINDAMAIGALRASRQMGRSVPGDLAVVGFDNISWAVYADPPLTTVSVPMVDM</sequence>
<evidence type="ECO:0000259" key="4">
    <source>
        <dbReference type="Pfam" id="PF13377"/>
    </source>
</evidence>
<dbReference type="Pfam" id="PF13377">
    <property type="entry name" value="Peripla_BP_3"/>
    <property type="match status" value="1"/>
</dbReference>
<keyword evidence="2" id="KW-0238">DNA-binding</keyword>
<accession>X0Y157</accession>
<dbReference type="GO" id="GO:0003700">
    <property type="term" value="F:DNA-binding transcription factor activity"/>
    <property type="evidence" value="ECO:0007669"/>
    <property type="project" value="TreeGrafter"/>
</dbReference>
<feature type="domain" description="Transcriptional regulator LacI/GalR-like sensor" evidence="4">
    <location>
        <begin position="10"/>
        <end position="92"/>
    </location>
</feature>
<protein>
    <recommendedName>
        <fullName evidence="4">Transcriptional regulator LacI/GalR-like sensor domain-containing protein</fullName>
    </recommendedName>
</protein>
<organism evidence="5">
    <name type="scientific">marine sediment metagenome</name>
    <dbReference type="NCBI Taxonomy" id="412755"/>
    <lineage>
        <taxon>unclassified sequences</taxon>
        <taxon>metagenomes</taxon>
        <taxon>ecological metagenomes</taxon>
    </lineage>
</organism>
<dbReference type="PANTHER" id="PTHR30146">
    <property type="entry name" value="LACI-RELATED TRANSCRIPTIONAL REPRESSOR"/>
    <property type="match status" value="1"/>
</dbReference>
<feature type="non-terminal residue" evidence="5">
    <location>
        <position position="92"/>
    </location>
</feature>
<dbReference type="SUPFAM" id="SSF53822">
    <property type="entry name" value="Periplasmic binding protein-like I"/>
    <property type="match status" value="1"/>
</dbReference>
<evidence type="ECO:0000256" key="2">
    <source>
        <dbReference type="ARBA" id="ARBA00023125"/>
    </source>
</evidence>